<feature type="domain" description="HTH marR-type" evidence="1">
    <location>
        <begin position="23"/>
        <end position="155"/>
    </location>
</feature>
<dbReference type="InterPro" id="IPR000835">
    <property type="entry name" value="HTH_MarR-typ"/>
</dbReference>
<gene>
    <name evidence="2" type="ORF">BFF78_04415</name>
</gene>
<keyword evidence="3" id="KW-1185">Reference proteome</keyword>
<evidence type="ECO:0000313" key="3">
    <source>
        <dbReference type="Proteomes" id="UP000094960"/>
    </source>
</evidence>
<reference evidence="3" key="1">
    <citation type="submission" date="2016-09" db="EMBL/GenBank/DDBJ databases">
        <title>Streptomyces puniciscabiei strain:TW1S1 Genome sequencing and assembly.</title>
        <authorList>
            <person name="Kim M.-K."/>
            <person name="Kim S.B."/>
        </authorList>
    </citation>
    <scope>NUCLEOTIDE SEQUENCE [LARGE SCALE GENOMIC DNA]</scope>
    <source>
        <strain evidence="3">TW1S1</strain>
    </source>
</reference>
<accession>A0A1D7Y481</accession>
<dbReference type="Proteomes" id="UP000094960">
    <property type="component" value="Chromosome"/>
</dbReference>
<dbReference type="PROSITE" id="PS50995">
    <property type="entry name" value="HTH_MARR_2"/>
    <property type="match status" value="1"/>
</dbReference>
<dbReference type="InterPro" id="IPR036390">
    <property type="entry name" value="WH_DNA-bd_sf"/>
</dbReference>
<dbReference type="Pfam" id="PF12802">
    <property type="entry name" value="MarR_2"/>
    <property type="match status" value="1"/>
</dbReference>
<organism evidence="2 3">
    <name type="scientific">Streptomyces fodineus</name>
    <dbReference type="NCBI Taxonomy" id="1904616"/>
    <lineage>
        <taxon>Bacteria</taxon>
        <taxon>Bacillati</taxon>
        <taxon>Actinomycetota</taxon>
        <taxon>Actinomycetes</taxon>
        <taxon>Kitasatosporales</taxon>
        <taxon>Streptomycetaceae</taxon>
        <taxon>Streptomyces</taxon>
    </lineage>
</organism>
<protein>
    <submittedName>
        <fullName evidence="2">MarR family transcriptional regulator</fullName>
    </submittedName>
</protein>
<dbReference type="KEGG" id="spun:BFF78_04415"/>
<name>A0A1D7Y481_9ACTN</name>
<evidence type="ECO:0000259" key="1">
    <source>
        <dbReference type="PROSITE" id="PS50995"/>
    </source>
</evidence>
<dbReference type="PANTHER" id="PTHR33164">
    <property type="entry name" value="TRANSCRIPTIONAL REGULATOR, MARR FAMILY"/>
    <property type="match status" value="1"/>
</dbReference>
<dbReference type="Gene3D" id="1.10.10.10">
    <property type="entry name" value="Winged helix-like DNA-binding domain superfamily/Winged helix DNA-binding domain"/>
    <property type="match status" value="1"/>
</dbReference>
<dbReference type="EMBL" id="CP017248">
    <property type="protein sequence ID" value="AOR30397.1"/>
    <property type="molecule type" value="Genomic_DNA"/>
</dbReference>
<dbReference type="PANTHER" id="PTHR33164:SF99">
    <property type="entry name" value="MARR FAMILY REGULATORY PROTEIN"/>
    <property type="match status" value="1"/>
</dbReference>
<dbReference type="AlphaFoldDB" id="A0A1D7Y481"/>
<dbReference type="PRINTS" id="PR00598">
    <property type="entry name" value="HTHMARR"/>
</dbReference>
<dbReference type="InterPro" id="IPR036388">
    <property type="entry name" value="WH-like_DNA-bd_sf"/>
</dbReference>
<sequence length="161" mass="17222">MAADVPHRTTDSHATDRPGDTSPFALGLLLRRAHWRAASVMAEALRPLGIELRHFAVLIELVNQGPTVQRDLAAATGSDKAGIMRVVDDLERKGLAVRKAVPGDRRVRAVEITPQGLELFDAAHVAAEPLAGRLVAELGPGEPEKLTDLLTRLAHPAADEA</sequence>
<dbReference type="GO" id="GO:0003700">
    <property type="term" value="F:DNA-binding transcription factor activity"/>
    <property type="evidence" value="ECO:0007669"/>
    <property type="project" value="InterPro"/>
</dbReference>
<dbReference type="RefSeq" id="WP_069777049.1">
    <property type="nucleotide sequence ID" value="NZ_CP017248.1"/>
</dbReference>
<dbReference type="SMART" id="SM00347">
    <property type="entry name" value="HTH_MARR"/>
    <property type="match status" value="1"/>
</dbReference>
<proteinExistence type="predicted"/>
<dbReference type="GO" id="GO:0006950">
    <property type="term" value="P:response to stress"/>
    <property type="evidence" value="ECO:0007669"/>
    <property type="project" value="TreeGrafter"/>
</dbReference>
<evidence type="ECO:0000313" key="2">
    <source>
        <dbReference type="EMBL" id="AOR30397.1"/>
    </source>
</evidence>
<dbReference type="InterPro" id="IPR039422">
    <property type="entry name" value="MarR/SlyA-like"/>
</dbReference>
<dbReference type="SUPFAM" id="SSF46785">
    <property type="entry name" value="Winged helix' DNA-binding domain"/>
    <property type="match status" value="1"/>
</dbReference>